<dbReference type="Pfam" id="PF01112">
    <property type="entry name" value="Asparaginase_2"/>
    <property type="match status" value="4"/>
</dbReference>
<dbReference type="InterPro" id="IPR029055">
    <property type="entry name" value="Ntn_hydrolases_N"/>
</dbReference>
<evidence type="ECO:0000256" key="1">
    <source>
        <dbReference type="PIRSR" id="PIRSR600246-1"/>
    </source>
</evidence>
<dbReference type="GeneID" id="37044143"/>
<evidence type="ECO:0000256" key="3">
    <source>
        <dbReference type="PIRSR" id="PIRSR600246-3"/>
    </source>
</evidence>
<evidence type="ECO:0000256" key="2">
    <source>
        <dbReference type="PIRSR" id="PIRSR600246-2"/>
    </source>
</evidence>
<dbReference type="GO" id="GO:0016787">
    <property type="term" value="F:hydrolase activity"/>
    <property type="evidence" value="ECO:0007669"/>
    <property type="project" value="UniProtKB-KW"/>
</dbReference>
<keyword evidence="6" id="KW-1185">Reference proteome</keyword>
<protein>
    <submittedName>
        <fullName evidence="5">N-terminal nucleophile aminohydrolase</fullName>
    </submittedName>
</protein>
<feature type="region of interest" description="Disordered" evidence="4">
    <location>
        <begin position="16"/>
        <end position="39"/>
    </location>
</feature>
<organism evidence="5 6">
    <name type="scientific">Acaromyces ingoldii</name>
    <dbReference type="NCBI Taxonomy" id="215250"/>
    <lineage>
        <taxon>Eukaryota</taxon>
        <taxon>Fungi</taxon>
        <taxon>Dikarya</taxon>
        <taxon>Basidiomycota</taxon>
        <taxon>Ustilaginomycotina</taxon>
        <taxon>Exobasidiomycetes</taxon>
        <taxon>Exobasidiales</taxon>
        <taxon>Cryptobasidiaceae</taxon>
        <taxon>Acaromyces</taxon>
    </lineage>
</organism>
<dbReference type="Proteomes" id="UP000245768">
    <property type="component" value="Unassembled WGS sequence"/>
</dbReference>
<dbReference type="GO" id="GO:0005737">
    <property type="term" value="C:cytoplasm"/>
    <property type="evidence" value="ECO:0007669"/>
    <property type="project" value="TreeGrafter"/>
</dbReference>
<feature type="region of interest" description="Disordered" evidence="4">
    <location>
        <begin position="440"/>
        <end position="475"/>
    </location>
</feature>
<proteinExistence type="predicted"/>
<dbReference type="InterPro" id="IPR000246">
    <property type="entry name" value="Peptidase_T2"/>
</dbReference>
<feature type="region of interest" description="Disordered" evidence="4">
    <location>
        <begin position="202"/>
        <end position="291"/>
    </location>
</feature>
<feature type="binding site" evidence="2">
    <location>
        <begin position="487"/>
        <end position="490"/>
    </location>
    <ligand>
        <name>substrate</name>
    </ligand>
</feature>
<dbReference type="AlphaFoldDB" id="A0A316YKR4"/>
<dbReference type="InParanoid" id="A0A316YKR4"/>
<dbReference type="Gene3D" id="3.60.20.30">
    <property type="entry name" value="(Glycosyl)asparaginase"/>
    <property type="match status" value="1"/>
</dbReference>
<feature type="compositionally biased region" description="Basic and acidic residues" evidence="4">
    <location>
        <begin position="252"/>
        <end position="262"/>
    </location>
</feature>
<dbReference type="PANTHER" id="PTHR10188">
    <property type="entry name" value="L-ASPARAGINASE"/>
    <property type="match status" value="1"/>
</dbReference>
<feature type="compositionally biased region" description="Polar residues" evidence="4">
    <location>
        <begin position="213"/>
        <end position="223"/>
    </location>
</feature>
<feature type="binding site" evidence="2">
    <location>
        <begin position="375"/>
        <end position="378"/>
    </location>
    <ligand>
        <name>substrate</name>
    </ligand>
</feature>
<dbReference type="OrthoDB" id="2262349at2759"/>
<feature type="active site" description="Nucleophile" evidence="1">
    <location>
        <position position="347"/>
    </location>
</feature>
<keyword evidence="5" id="KW-0378">Hydrolase</keyword>
<dbReference type="STRING" id="215250.A0A316YKR4"/>
<dbReference type="SUPFAM" id="SSF56235">
    <property type="entry name" value="N-terminal nucleophile aminohydrolases (Ntn hydrolases)"/>
    <property type="match status" value="1"/>
</dbReference>
<feature type="site" description="Cleavage; by autolysis" evidence="3">
    <location>
        <begin position="346"/>
        <end position="347"/>
    </location>
</feature>
<sequence>MIVTTNERLPKLSLEGARKGSHRPTLAIHGGAGPAAKPNIPKEQEEAYRAALRRSLAQGNAILEAGGSALDAACAAVASMEDDALFNSGHGAVFNKAGFNELEASVMVAQPPPPRLSPLVAGQADAQRNRRCASAILVRNTRNPILLAKALLQSASKNPHVILSGRTAEEIGWSAGCDRVDSSYYYTRERWLEHCRELGLPDEVDPGRCDGASRSTSDLSEGTTALDEPPSYGSLEARSNATPSLVFSSSRATDDEKEEGRSRSSSSSDGDGDGDSIVMTPSGRNSIDDDVRGDLGMEGLWTFDWHGGQPGSTLTRRDAAAAAAAGQAPAEVAQEQRGPLDWRPTGTVGAVALDADGNLACATSTGGITNKLPGRIGDTPTPGAGFWAEYWHQDSGRSRIIRHDAAKKSPKEADGTSKKSRGFSFPSLSWLCGVGATGDDDDSDFEVAPQQQQEKQTRQPSPARAPSTSMDAAARPSGFKGVALSGTGTGDYFLRSSFASLLVHRMRFLGEDIDQAGRHAIDEMGHLGGVGGAICVDEAGHVAFPYFGSATFNRGYIRPGHGAKVAVYPDEECA</sequence>
<evidence type="ECO:0000313" key="6">
    <source>
        <dbReference type="Proteomes" id="UP000245768"/>
    </source>
</evidence>
<dbReference type="EMBL" id="KZ819637">
    <property type="protein sequence ID" value="PWN89666.1"/>
    <property type="molecule type" value="Genomic_DNA"/>
</dbReference>
<dbReference type="PANTHER" id="PTHR10188:SF43">
    <property type="entry name" value="ASPARAGINASE (EUROFUNG)"/>
    <property type="match status" value="1"/>
</dbReference>
<dbReference type="RefSeq" id="XP_025376864.1">
    <property type="nucleotide sequence ID" value="XM_025522227.1"/>
</dbReference>
<reference evidence="5 6" key="1">
    <citation type="journal article" date="2018" name="Mol. Biol. Evol.">
        <title>Broad Genomic Sampling Reveals a Smut Pathogenic Ancestry of the Fungal Clade Ustilaginomycotina.</title>
        <authorList>
            <person name="Kijpornyongpan T."/>
            <person name="Mondo S.J."/>
            <person name="Barry K."/>
            <person name="Sandor L."/>
            <person name="Lee J."/>
            <person name="Lipzen A."/>
            <person name="Pangilinan J."/>
            <person name="LaButti K."/>
            <person name="Hainaut M."/>
            <person name="Henrissat B."/>
            <person name="Grigoriev I.V."/>
            <person name="Spatafora J.W."/>
            <person name="Aime M.C."/>
        </authorList>
    </citation>
    <scope>NUCLEOTIDE SEQUENCE [LARGE SCALE GENOMIC DNA]</scope>
    <source>
        <strain evidence="5 6">MCA 4198</strain>
    </source>
</reference>
<name>A0A316YKR4_9BASI</name>
<feature type="compositionally biased region" description="Low complexity" evidence="4">
    <location>
        <begin position="320"/>
        <end position="333"/>
    </location>
</feature>
<feature type="compositionally biased region" description="Polar residues" evidence="4">
    <location>
        <begin position="237"/>
        <end position="251"/>
    </location>
</feature>
<gene>
    <name evidence="5" type="ORF">FA10DRAFT_268188</name>
</gene>
<feature type="region of interest" description="Disordered" evidence="4">
    <location>
        <begin position="309"/>
        <end position="343"/>
    </location>
</feature>
<evidence type="ECO:0000256" key="4">
    <source>
        <dbReference type="SAM" id="MobiDB-lite"/>
    </source>
</evidence>
<accession>A0A316YKR4</accession>
<evidence type="ECO:0000313" key="5">
    <source>
        <dbReference type="EMBL" id="PWN89666.1"/>
    </source>
</evidence>